<dbReference type="EMBL" id="FRAJ01000006">
    <property type="protein sequence ID" value="SHJ97434.1"/>
    <property type="molecule type" value="Genomic_DNA"/>
</dbReference>
<evidence type="ECO:0000313" key="1">
    <source>
        <dbReference type="EMBL" id="SHJ97434.1"/>
    </source>
</evidence>
<dbReference type="Proteomes" id="UP000184082">
    <property type="component" value="Unassembled WGS sequence"/>
</dbReference>
<gene>
    <name evidence="1" type="ORF">SAMN02745883_00963</name>
</gene>
<keyword evidence="2" id="KW-1185">Reference proteome</keyword>
<sequence length="45" mass="5430">MGKFRDRIKNFLKNDKGDKDLDEILKISKKLDKLISKYMEKDKNE</sequence>
<proteinExistence type="predicted"/>
<dbReference type="InterPro" id="IPR018540">
    <property type="entry name" value="Spo0E-like"/>
</dbReference>
<accession>A0A1M6NP50</accession>
<evidence type="ECO:0000313" key="2">
    <source>
        <dbReference type="Proteomes" id="UP000184082"/>
    </source>
</evidence>
<dbReference type="Pfam" id="PF09388">
    <property type="entry name" value="SpoOE-like"/>
    <property type="match status" value="1"/>
</dbReference>
<name>A0A1M6NP50_9FIRM</name>
<organism evidence="1 2">
    <name type="scientific">Caminicella sporogenes DSM 14501</name>
    <dbReference type="NCBI Taxonomy" id="1121266"/>
    <lineage>
        <taxon>Bacteria</taxon>
        <taxon>Bacillati</taxon>
        <taxon>Bacillota</taxon>
        <taxon>Clostridia</taxon>
        <taxon>Peptostreptococcales</taxon>
        <taxon>Caminicellaceae</taxon>
        <taxon>Caminicella</taxon>
    </lineage>
</organism>
<dbReference type="GO" id="GO:0043937">
    <property type="term" value="P:regulation of sporulation"/>
    <property type="evidence" value="ECO:0007669"/>
    <property type="project" value="InterPro"/>
</dbReference>
<dbReference type="AlphaFoldDB" id="A0A1M6NP50"/>
<protein>
    <submittedName>
        <fullName evidence="1">Spo0E like sporulation regulatory protein</fullName>
    </submittedName>
</protein>
<reference evidence="1 2" key="1">
    <citation type="submission" date="2016-11" db="EMBL/GenBank/DDBJ databases">
        <authorList>
            <person name="Jaros S."/>
            <person name="Januszkiewicz K."/>
            <person name="Wedrychowicz H."/>
        </authorList>
    </citation>
    <scope>NUCLEOTIDE SEQUENCE [LARGE SCALE GENOMIC DNA]</scope>
    <source>
        <strain evidence="1 2">DSM 14501</strain>
    </source>
</reference>
<dbReference type="RefSeq" id="WP_120240138.1">
    <property type="nucleotide sequence ID" value="NZ_FRAJ01000006.1"/>
</dbReference>